<dbReference type="EMBL" id="QGMJ01000098">
    <property type="protein sequence ID" value="TVY42422.1"/>
    <property type="molecule type" value="Genomic_DNA"/>
</dbReference>
<feature type="non-terminal residue" evidence="2">
    <location>
        <position position="1"/>
    </location>
</feature>
<reference evidence="2 3" key="1">
    <citation type="submission" date="2018-05" db="EMBL/GenBank/DDBJ databases">
        <title>Genome sequencing and assembly of the regulated plant pathogen Lachnellula willkommii and related sister species for the development of diagnostic species identification markers.</title>
        <authorList>
            <person name="Giroux E."/>
            <person name="Bilodeau G."/>
        </authorList>
    </citation>
    <scope>NUCLEOTIDE SEQUENCE [LARGE SCALE GENOMIC DNA]</scope>
    <source>
        <strain evidence="2 3">CBS 197.66</strain>
    </source>
</reference>
<sequence>PNTQPSSPTLPPAIPFARIALQKPPEAINLWIGNSASVTALHKDNYENIYVQIIGQKHFVLLPPLAYACVNEQELRPASYAREGGELVAKREDGDRVPFALWDPDGLGVGTRYSGLARPVRVSLGKGDMLYLPALWYHKVSQSCEDGICCAVNYWHDMEFGGSFYPLCGFARHVALNAFVD</sequence>
<dbReference type="PANTHER" id="PTHR12461:SF99">
    <property type="entry name" value="BIFUNCTIONAL PEPTIDASE AND (3S)-LYSYL HYDROXYLASE JMJD7"/>
    <property type="match status" value="1"/>
</dbReference>
<comment type="caution">
    <text evidence="2">The sequence shown here is derived from an EMBL/GenBank/DDBJ whole genome shotgun (WGS) entry which is preliminary data.</text>
</comment>
<dbReference type="Pfam" id="PF13621">
    <property type="entry name" value="Cupin_8"/>
    <property type="match status" value="1"/>
</dbReference>
<dbReference type="SMART" id="SM00558">
    <property type="entry name" value="JmjC"/>
    <property type="match status" value="1"/>
</dbReference>
<dbReference type="InterPro" id="IPR003347">
    <property type="entry name" value="JmjC_dom"/>
</dbReference>
<evidence type="ECO:0000313" key="2">
    <source>
        <dbReference type="EMBL" id="TVY42422.1"/>
    </source>
</evidence>
<dbReference type="OrthoDB" id="415358at2759"/>
<feature type="domain" description="JmjC" evidence="1">
    <location>
        <begin position="1"/>
        <end position="171"/>
    </location>
</feature>
<keyword evidence="3" id="KW-1185">Reference proteome</keyword>
<name>A0A8H8UCJ6_9HELO</name>
<dbReference type="InterPro" id="IPR041667">
    <property type="entry name" value="Cupin_8"/>
</dbReference>
<gene>
    <name evidence="2" type="primary">JMJD7</name>
    <name evidence="2" type="ORF">LSUB1_G001634</name>
</gene>
<dbReference type="PROSITE" id="PS51184">
    <property type="entry name" value="JMJC"/>
    <property type="match status" value="1"/>
</dbReference>
<evidence type="ECO:0000313" key="3">
    <source>
        <dbReference type="Proteomes" id="UP000462212"/>
    </source>
</evidence>
<proteinExistence type="predicted"/>
<organism evidence="2 3">
    <name type="scientific">Lachnellula subtilissima</name>
    <dbReference type="NCBI Taxonomy" id="602034"/>
    <lineage>
        <taxon>Eukaryota</taxon>
        <taxon>Fungi</taxon>
        <taxon>Dikarya</taxon>
        <taxon>Ascomycota</taxon>
        <taxon>Pezizomycotina</taxon>
        <taxon>Leotiomycetes</taxon>
        <taxon>Helotiales</taxon>
        <taxon>Lachnaceae</taxon>
        <taxon>Lachnellula</taxon>
    </lineage>
</organism>
<evidence type="ECO:0000259" key="1">
    <source>
        <dbReference type="PROSITE" id="PS51184"/>
    </source>
</evidence>
<dbReference type="SUPFAM" id="SSF51197">
    <property type="entry name" value="Clavaminate synthase-like"/>
    <property type="match status" value="1"/>
</dbReference>
<dbReference type="PANTHER" id="PTHR12461">
    <property type="entry name" value="HYPOXIA-INDUCIBLE FACTOR 1 ALPHA INHIBITOR-RELATED"/>
    <property type="match status" value="1"/>
</dbReference>
<dbReference type="InterPro" id="IPR014710">
    <property type="entry name" value="RmlC-like_jellyroll"/>
</dbReference>
<accession>A0A8H8UCJ6</accession>
<dbReference type="Gene3D" id="2.60.120.10">
    <property type="entry name" value="Jelly Rolls"/>
    <property type="match status" value="1"/>
</dbReference>
<dbReference type="AlphaFoldDB" id="A0A8H8UCJ6"/>
<dbReference type="Proteomes" id="UP000462212">
    <property type="component" value="Unassembled WGS sequence"/>
</dbReference>
<protein>
    <submittedName>
        <fullName evidence="2">JmjC domain-containing protein</fullName>
    </submittedName>
</protein>